<keyword evidence="3" id="KW-1185">Reference proteome</keyword>
<reference evidence="2 3" key="1">
    <citation type="journal article" date="2013" name="Nat. Genet.">
        <title>The high-quality draft genome of peach (Prunus persica) identifies unique patterns of genetic diversity, domestication and genome evolution.</title>
        <authorList>
            <consortium name="International Peach Genome Initiative"/>
            <person name="Verde I."/>
            <person name="Abbott A.G."/>
            <person name="Scalabrin S."/>
            <person name="Jung S."/>
            <person name="Shu S."/>
            <person name="Marroni F."/>
            <person name="Zhebentyayeva T."/>
            <person name="Dettori M.T."/>
            <person name="Grimwood J."/>
            <person name="Cattonaro F."/>
            <person name="Zuccolo A."/>
            <person name="Rossini L."/>
            <person name="Jenkins J."/>
            <person name="Vendramin E."/>
            <person name="Meisel L.A."/>
            <person name="Decroocq V."/>
            <person name="Sosinski B."/>
            <person name="Prochnik S."/>
            <person name="Mitros T."/>
            <person name="Policriti A."/>
            <person name="Cipriani G."/>
            <person name="Dondini L."/>
            <person name="Ficklin S."/>
            <person name="Goodstein D.M."/>
            <person name="Xuan P."/>
            <person name="Del Fabbro C."/>
            <person name="Aramini V."/>
            <person name="Copetti D."/>
            <person name="Gonzalez S."/>
            <person name="Horner D.S."/>
            <person name="Falchi R."/>
            <person name="Lucas S."/>
            <person name="Mica E."/>
            <person name="Maldonado J."/>
            <person name="Lazzari B."/>
            <person name="Bielenberg D."/>
            <person name="Pirona R."/>
            <person name="Miculan M."/>
            <person name="Barakat A."/>
            <person name="Testolin R."/>
            <person name="Stella A."/>
            <person name="Tartarini S."/>
            <person name="Tonutti P."/>
            <person name="Arus P."/>
            <person name="Orellana A."/>
            <person name="Wells C."/>
            <person name="Main D."/>
            <person name="Vizzotto G."/>
            <person name="Silva H."/>
            <person name="Salamini F."/>
            <person name="Schmutz J."/>
            <person name="Morgante M."/>
            <person name="Rokhsar D.S."/>
        </authorList>
    </citation>
    <scope>NUCLEOTIDE SEQUENCE [LARGE SCALE GENOMIC DNA]</scope>
    <source>
        <strain evidence="3">cv. Nemared</strain>
    </source>
</reference>
<dbReference type="Proteomes" id="UP000006882">
    <property type="component" value="Chromosome G3"/>
</dbReference>
<feature type="region of interest" description="Disordered" evidence="1">
    <location>
        <begin position="1"/>
        <end position="21"/>
    </location>
</feature>
<protein>
    <submittedName>
        <fullName evidence="2">Uncharacterized protein</fullName>
    </submittedName>
</protein>
<dbReference type="AlphaFoldDB" id="A0A251PTL4"/>
<dbReference type="EMBL" id="CM007653">
    <property type="protein sequence ID" value="ONI14832.1"/>
    <property type="molecule type" value="Genomic_DNA"/>
</dbReference>
<gene>
    <name evidence="2" type="ORF">PRUPE_3G011100</name>
</gene>
<name>A0A251PTL4_PRUPE</name>
<proteinExistence type="predicted"/>
<evidence type="ECO:0000313" key="2">
    <source>
        <dbReference type="EMBL" id="ONI14832.1"/>
    </source>
</evidence>
<sequence length="78" mass="9133">MLDACSQEKRSNVVNNRRDMRGEETNRGISCLLSVFNTTQKLVQHLGRYKCGELPPNHQSYFFLCNNYIIKHNKIVFL</sequence>
<organism evidence="2 3">
    <name type="scientific">Prunus persica</name>
    <name type="common">Peach</name>
    <name type="synonym">Amygdalus persica</name>
    <dbReference type="NCBI Taxonomy" id="3760"/>
    <lineage>
        <taxon>Eukaryota</taxon>
        <taxon>Viridiplantae</taxon>
        <taxon>Streptophyta</taxon>
        <taxon>Embryophyta</taxon>
        <taxon>Tracheophyta</taxon>
        <taxon>Spermatophyta</taxon>
        <taxon>Magnoliopsida</taxon>
        <taxon>eudicotyledons</taxon>
        <taxon>Gunneridae</taxon>
        <taxon>Pentapetalae</taxon>
        <taxon>rosids</taxon>
        <taxon>fabids</taxon>
        <taxon>Rosales</taxon>
        <taxon>Rosaceae</taxon>
        <taxon>Amygdaloideae</taxon>
        <taxon>Amygdaleae</taxon>
        <taxon>Prunus</taxon>
    </lineage>
</organism>
<evidence type="ECO:0000256" key="1">
    <source>
        <dbReference type="SAM" id="MobiDB-lite"/>
    </source>
</evidence>
<evidence type="ECO:0000313" key="3">
    <source>
        <dbReference type="Proteomes" id="UP000006882"/>
    </source>
</evidence>
<dbReference type="Gramene" id="ONI14832">
    <property type="protein sequence ID" value="ONI14832"/>
    <property type="gene ID" value="PRUPE_3G011100"/>
</dbReference>
<accession>A0A251PTL4</accession>